<dbReference type="Gene3D" id="3.30.110.40">
    <property type="entry name" value="TusA-like domain"/>
    <property type="match status" value="1"/>
</dbReference>
<evidence type="ECO:0000313" key="3">
    <source>
        <dbReference type="EMBL" id="HIV37730.1"/>
    </source>
</evidence>
<protein>
    <submittedName>
        <fullName evidence="3">Sulfurtransferase-like selenium metabolism protein YedF</fullName>
    </submittedName>
</protein>
<comment type="similarity">
    <text evidence="1">Belongs to the sulfur carrier protein TusA family.</text>
</comment>
<evidence type="ECO:0000313" key="4">
    <source>
        <dbReference type="Proteomes" id="UP000886814"/>
    </source>
</evidence>
<feature type="domain" description="UPF0033" evidence="2">
    <location>
        <begin position="5"/>
        <end position="29"/>
    </location>
</feature>
<gene>
    <name evidence="3" type="primary">yedF</name>
    <name evidence="3" type="ORF">H9747_01815</name>
</gene>
<sequence length="205" mass="22766">MEKTVDAMGMTCPKPVILAKKEMDQSQPGDVIIVQVDNEVATENLRKLANSQEADYEMTKLGDKHYEVKITVKKEGTSQEEKEPEYISCVPQGQKNTVVVISSDKMGDGDPELGQILIKGFIYSLTQLEKLPDTVLFYNKGAFLTCEGSPVLEDLKTLEKEGTKICTCGTCLDFYKMKEKLAVGTIVNMYVIVETQSKADLIIKP</sequence>
<dbReference type="InterPro" id="IPR036868">
    <property type="entry name" value="TusA-like_sf"/>
</dbReference>
<evidence type="ECO:0000259" key="2">
    <source>
        <dbReference type="PROSITE" id="PS01148"/>
    </source>
</evidence>
<accession>A0A9D1PAL7</accession>
<reference evidence="3" key="2">
    <citation type="submission" date="2021-04" db="EMBL/GenBank/DDBJ databases">
        <authorList>
            <person name="Gilroy R."/>
        </authorList>
    </citation>
    <scope>NUCLEOTIDE SEQUENCE</scope>
    <source>
        <strain evidence="3">CHK195-9823</strain>
    </source>
</reference>
<dbReference type="AlphaFoldDB" id="A0A9D1PAL7"/>
<comment type="caution">
    <text evidence="3">The sequence shown here is derived from an EMBL/GenBank/DDBJ whole genome shotgun (WGS) entry which is preliminary data.</text>
</comment>
<dbReference type="InterPro" id="IPR003787">
    <property type="entry name" value="Sulphur_relay_DsrE/F-like"/>
</dbReference>
<dbReference type="SUPFAM" id="SSF64307">
    <property type="entry name" value="SirA-like"/>
    <property type="match status" value="1"/>
</dbReference>
<dbReference type="InterPro" id="IPR019870">
    <property type="entry name" value="Se_metab_YedF"/>
</dbReference>
<dbReference type="Pfam" id="PF02635">
    <property type="entry name" value="DsrE"/>
    <property type="match status" value="1"/>
</dbReference>
<proteinExistence type="inferred from homology"/>
<organism evidence="3 4">
    <name type="scientific">Candidatus Blautia stercorigallinarum</name>
    <dbReference type="NCBI Taxonomy" id="2838501"/>
    <lineage>
        <taxon>Bacteria</taxon>
        <taxon>Bacillati</taxon>
        <taxon>Bacillota</taxon>
        <taxon>Clostridia</taxon>
        <taxon>Lachnospirales</taxon>
        <taxon>Lachnospiraceae</taxon>
        <taxon>Blautia</taxon>
    </lineage>
</organism>
<dbReference type="EMBL" id="DXIQ01000010">
    <property type="protein sequence ID" value="HIV37730.1"/>
    <property type="molecule type" value="Genomic_DNA"/>
</dbReference>
<evidence type="ECO:0000256" key="1">
    <source>
        <dbReference type="ARBA" id="ARBA00008984"/>
    </source>
</evidence>
<dbReference type="Pfam" id="PF01206">
    <property type="entry name" value="TusA"/>
    <property type="match status" value="1"/>
</dbReference>
<dbReference type="PANTHER" id="PTHR33279:SF6">
    <property type="entry name" value="SULFUR CARRIER PROTEIN YEDF-RELATED"/>
    <property type="match status" value="1"/>
</dbReference>
<dbReference type="PROSITE" id="PS01148">
    <property type="entry name" value="UPF0033"/>
    <property type="match status" value="1"/>
</dbReference>
<dbReference type="Proteomes" id="UP000886814">
    <property type="component" value="Unassembled WGS sequence"/>
</dbReference>
<reference evidence="3" key="1">
    <citation type="journal article" date="2021" name="PeerJ">
        <title>Extensive microbial diversity within the chicken gut microbiome revealed by metagenomics and culture.</title>
        <authorList>
            <person name="Gilroy R."/>
            <person name="Ravi A."/>
            <person name="Getino M."/>
            <person name="Pursley I."/>
            <person name="Horton D.L."/>
            <person name="Alikhan N.F."/>
            <person name="Baker D."/>
            <person name="Gharbi K."/>
            <person name="Hall N."/>
            <person name="Watson M."/>
            <person name="Adriaenssens E.M."/>
            <person name="Foster-Nyarko E."/>
            <person name="Jarju S."/>
            <person name="Secka A."/>
            <person name="Antonio M."/>
            <person name="Oren A."/>
            <person name="Chaudhuri R.R."/>
            <person name="La Ragione R."/>
            <person name="Hildebrand F."/>
            <person name="Pallen M.J."/>
        </authorList>
    </citation>
    <scope>NUCLEOTIDE SEQUENCE</scope>
    <source>
        <strain evidence="3">CHK195-9823</strain>
    </source>
</reference>
<dbReference type="InterPro" id="IPR001455">
    <property type="entry name" value="TusA-like"/>
</dbReference>
<dbReference type="PANTHER" id="PTHR33279">
    <property type="entry name" value="SULFUR CARRIER PROTEIN YEDF-RELATED"/>
    <property type="match status" value="1"/>
</dbReference>
<dbReference type="SUPFAM" id="SSF75169">
    <property type="entry name" value="DsrEFH-like"/>
    <property type="match status" value="1"/>
</dbReference>
<dbReference type="InterPro" id="IPR027396">
    <property type="entry name" value="DsrEFH-like"/>
</dbReference>
<dbReference type="NCBIfam" id="TIGR03527">
    <property type="entry name" value="selenium_YedF"/>
    <property type="match status" value="1"/>
</dbReference>
<name>A0A9D1PAL7_9FIRM</name>